<reference evidence="1" key="1">
    <citation type="journal article" date="2020" name="Nature">
        <title>Giant virus diversity and host interactions through global metagenomics.</title>
        <authorList>
            <person name="Schulz F."/>
            <person name="Roux S."/>
            <person name="Paez-Espino D."/>
            <person name="Jungbluth S."/>
            <person name="Walsh D.A."/>
            <person name="Denef V.J."/>
            <person name="McMahon K.D."/>
            <person name="Konstantinidis K.T."/>
            <person name="Eloe-Fadrosh E.A."/>
            <person name="Kyrpides N.C."/>
            <person name="Woyke T."/>
        </authorList>
    </citation>
    <scope>NUCLEOTIDE SEQUENCE</scope>
    <source>
        <strain evidence="1">GVMAG-M-3300023174-49</strain>
    </source>
</reference>
<organism evidence="1">
    <name type="scientific">viral metagenome</name>
    <dbReference type="NCBI Taxonomy" id="1070528"/>
    <lineage>
        <taxon>unclassified sequences</taxon>
        <taxon>metagenomes</taxon>
        <taxon>organismal metagenomes</taxon>
    </lineage>
</organism>
<name>A0A6C0DRT1_9ZZZZ</name>
<accession>A0A6C0DRT1</accession>
<dbReference type="EMBL" id="MN739662">
    <property type="protein sequence ID" value="QHT19142.1"/>
    <property type="molecule type" value="Genomic_DNA"/>
</dbReference>
<proteinExistence type="predicted"/>
<sequence length="314" mass="38038">MLTNNINQFIHIVSVSFHNSQDDNKQFLIYESPIKKDDILLLECSVFFPYLKPIRILDAVPFVDVFDLDKIVKQYMYYYGIENIRGGSYFEEVLPSYKIDNLKSEFDTIRKLSTKTHDNNIYDTITNYYKINNIDDTDNELHRIDYEWQHYKNAKTNYEKLKNYCIFGEPATFGIHNLENFQWLIDILIYGDKWDTITIEIKENYKKLLEIIRQITTTFFSLNERENVNYEFMIFFDKPEFILDKFFYHRKTIKDWDIEVDNCLSYINKLTYMTYVIINRLNELEYDLSTHPENADEYYRMSKEIVSRYTPMTI</sequence>
<protein>
    <submittedName>
        <fullName evidence="1">Uncharacterized protein</fullName>
    </submittedName>
</protein>
<evidence type="ECO:0000313" key="1">
    <source>
        <dbReference type="EMBL" id="QHT19142.1"/>
    </source>
</evidence>
<dbReference type="AlphaFoldDB" id="A0A6C0DRT1"/>